<dbReference type="GO" id="GO:0046654">
    <property type="term" value="P:tetrahydrofolate biosynthetic process"/>
    <property type="evidence" value="ECO:0007669"/>
    <property type="project" value="InterPro"/>
</dbReference>
<dbReference type="Gene3D" id="3.40.430.10">
    <property type="entry name" value="Dihydrofolate Reductase, subunit A"/>
    <property type="match status" value="1"/>
</dbReference>
<dbReference type="GO" id="GO:0008703">
    <property type="term" value="F:5-amino-6-(5-phosphoribosylamino)uracil reductase activity"/>
    <property type="evidence" value="ECO:0007669"/>
    <property type="project" value="InterPro"/>
</dbReference>
<dbReference type="Pfam" id="PF01872">
    <property type="entry name" value="RibD_C"/>
    <property type="match status" value="1"/>
</dbReference>
<accession>M1Q307</accession>
<reference evidence="2 3" key="1">
    <citation type="journal article" date="2013" name="Genome Announc.">
        <title>Complete Genome of a Methanosarcina mazei Strain Isolated from Sediment Samples from an Amazonian Flooded Area.</title>
        <authorList>
            <person name="Assis das Gracas D."/>
            <person name="Thiago Juca Ramos R."/>
            <person name="Vieira Araujo A.C."/>
            <person name="Zahlouth R."/>
            <person name="Ribeiro Carneiro A."/>
            <person name="Souza Lopes T."/>
            <person name="Azevedo Barauna R."/>
            <person name="Azevedo V."/>
            <person name="Cruz Schneider M.P."/>
            <person name="Pellizari V.H."/>
            <person name="Silva A."/>
        </authorList>
    </citation>
    <scope>NUCLEOTIDE SEQUENCE [LARGE SCALE GENOMIC DNA]</scope>
    <source>
        <strain evidence="2 3">Tuc01</strain>
    </source>
</reference>
<dbReference type="SUPFAM" id="SSF53597">
    <property type="entry name" value="Dihydrofolate reductase-like"/>
    <property type="match status" value="1"/>
</dbReference>
<dbReference type="GO" id="GO:0009231">
    <property type="term" value="P:riboflavin biosynthetic process"/>
    <property type="evidence" value="ECO:0007669"/>
    <property type="project" value="InterPro"/>
</dbReference>
<name>M1Q307_METMZ</name>
<dbReference type="InterPro" id="IPR001796">
    <property type="entry name" value="DHFR_dom"/>
</dbReference>
<dbReference type="HOGENOM" id="CLU_043966_4_3_2"/>
<dbReference type="EMBL" id="CP004144">
    <property type="protein sequence ID" value="AGF96660.1"/>
    <property type="molecule type" value="Genomic_DNA"/>
</dbReference>
<feature type="domain" description="Bacterial bifunctional deaminase-reductase C-terminal" evidence="1">
    <location>
        <begin position="100"/>
        <end position="198"/>
    </location>
</feature>
<evidence type="ECO:0000313" key="2">
    <source>
        <dbReference type="EMBL" id="AGF96660.1"/>
    </source>
</evidence>
<sequence>MPEDMRSFWESKRYKVLDFKEFCWRAVLYWIPIIKLYIACSLDGYIAREDGSIDWLTEYDNNPETDYGYSEFYASISTVLMGRKTYEQVLGFGDWPYAEKKTYVFTGQKEPLLREKNVEFVSGNVGEFTRQLKENTDKDIWLVGGSQLIRAFLEEDLVDDMIVFIVPIILGGGIPLFDRIGKEIKLKMTNTERYKSGLLRMEYNLKPT</sequence>
<dbReference type="InterPro" id="IPR002734">
    <property type="entry name" value="RibDG_C"/>
</dbReference>
<dbReference type="GO" id="GO:0004146">
    <property type="term" value="F:dihydrofolate reductase activity"/>
    <property type="evidence" value="ECO:0007669"/>
    <property type="project" value="InterPro"/>
</dbReference>
<evidence type="ECO:0000313" key="3">
    <source>
        <dbReference type="Proteomes" id="UP000011718"/>
    </source>
</evidence>
<dbReference type="InterPro" id="IPR024072">
    <property type="entry name" value="DHFR-like_dom_sf"/>
</dbReference>
<dbReference type="AlphaFoldDB" id="M1Q307"/>
<proteinExistence type="predicted"/>
<dbReference type="KEGG" id="mmaz:MmTuc01_1274"/>
<gene>
    <name evidence="2" type="ORF">MmTuc01_1274</name>
</gene>
<dbReference type="InterPro" id="IPR050765">
    <property type="entry name" value="Riboflavin_Biosynth_HTPR"/>
</dbReference>
<dbReference type="CDD" id="cd00209">
    <property type="entry name" value="DHFR"/>
    <property type="match status" value="1"/>
</dbReference>
<dbReference type="PANTHER" id="PTHR38011">
    <property type="entry name" value="DIHYDROFOLATE REDUCTASE FAMILY PROTEIN (AFU_ORTHOLOGUE AFUA_8G06820)"/>
    <property type="match status" value="1"/>
</dbReference>
<organism evidence="2 3">
    <name type="scientific">Methanosarcina mazei Tuc01</name>
    <dbReference type="NCBI Taxonomy" id="1236903"/>
    <lineage>
        <taxon>Archaea</taxon>
        <taxon>Methanobacteriati</taxon>
        <taxon>Methanobacteriota</taxon>
        <taxon>Stenosarchaea group</taxon>
        <taxon>Methanomicrobia</taxon>
        <taxon>Methanosarcinales</taxon>
        <taxon>Methanosarcinaceae</taxon>
        <taxon>Methanosarcina</taxon>
    </lineage>
</organism>
<dbReference type="BioCyc" id="MMAZ1236903:G139K-1218-MONOMER"/>
<dbReference type="PANTHER" id="PTHR38011:SF11">
    <property type="entry name" value="2,5-DIAMINO-6-RIBOSYLAMINO-4(3H)-PYRIMIDINONE 5'-PHOSPHATE REDUCTASE"/>
    <property type="match status" value="1"/>
</dbReference>
<dbReference type="Proteomes" id="UP000011718">
    <property type="component" value="Chromosome"/>
</dbReference>
<protein>
    <submittedName>
        <fullName evidence="2">Dihydrofolate reductase</fullName>
    </submittedName>
</protein>
<evidence type="ECO:0000259" key="1">
    <source>
        <dbReference type="Pfam" id="PF01872"/>
    </source>
</evidence>